<proteinExistence type="predicted"/>
<keyword evidence="3" id="KW-1185">Reference proteome</keyword>
<sequence>MSLAPQVIIALVGLFLAVPPAVAILWKLVSYMRAQAPQQHLRHSSLSSTMSPEPTQMHCQLAEDRRTPQDTVLAMEEGRSPHDAAGSPQQETSSSTIGPPASPPEPTSP</sequence>
<evidence type="ECO:0000313" key="2">
    <source>
        <dbReference type="EMBL" id="KAK8054340.1"/>
    </source>
</evidence>
<organism evidence="2 3">
    <name type="scientific">Apiospora saccharicola</name>
    <dbReference type="NCBI Taxonomy" id="335842"/>
    <lineage>
        <taxon>Eukaryota</taxon>
        <taxon>Fungi</taxon>
        <taxon>Dikarya</taxon>
        <taxon>Ascomycota</taxon>
        <taxon>Pezizomycotina</taxon>
        <taxon>Sordariomycetes</taxon>
        <taxon>Xylariomycetidae</taxon>
        <taxon>Amphisphaeriales</taxon>
        <taxon>Apiosporaceae</taxon>
        <taxon>Apiospora</taxon>
    </lineage>
</organism>
<evidence type="ECO:0000256" key="1">
    <source>
        <dbReference type="SAM" id="MobiDB-lite"/>
    </source>
</evidence>
<reference evidence="2 3" key="1">
    <citation type="submission" date="2023-01" db="EMBL/GenBank/DDBJ databases">
        <title>Analysis of 21 Apiospora genomes using comparative genomics revels a genus with tremendous synthesis potential of carbohydrate active enzymes and secondary metabolites.</title>
        <authorList>
            <person name="Sorensen T."/>
        </authorList>
    </citation>
    <scope>NUCLEOTIDE SEQUENCE [LARGE SCALE GENOMIC DNA]</scope>
    <source>
        <strain evidence="2 3">CBS 83171</strain>
    </source>
</reference>
<accession>A0ABR1U636</accession>
<feature type="region of interest" description="Disordered" evidence="1">
    <location>
        <begin position="42"/>
        <end position="109"/>
    </location>
</feature>
<protein>
    <submittedName>
        <fullName evidence="2">Uncharacterized protein</fullName>
    </submittedName>
</protein>
<feature type="compositionally biased region" description="Polar residues" evidence="1">
    <location>
        <begin position="87"/>
        <end position="97"/>
    </location>
</feature>
<dbReference type="Proteomes" id="UP001446871">
    <property type="component" value="Unassembled WGS sequence"/>
</dbReference>
<comment type="caution">
    <text evidence="2">The sequence shown here is derived from an EMBL/GenBank/DDBJ whole genome shotgun (WGS) entry which is preliminary data.</text>
</comment>
<feature type="compositionally biased region" description="Polar residues" evidence="1">
    <location>
        <begin position="44"/>
        <end position="58"/>
    </location>
</feature>
<feature type="compositionally biased region" description="Pro residues" evidence="1">
    <location>
        <begin position="100"/>
        <end position="109"/>
    </location>
</feature>
<evidence type="ECO:0000313" key="3">
    <source>
        <dbReference type="Proteomes" id="UP001446871"/>
    </source>
</evidence>
<gene>
    <name evidence="2" type="ORF">PG996_013641</name>
</gene>
<dbReference type="EMBL" id="JAQQWM010000008">
    <property type="protein sequence ID" value="KAK8054340.1"/>
    <property type="molecule type" value="Genomic_DNA"/>
</dbReference>
<name>A0ABR1U636_9PEZI</name>